<dbReference type="Proteomes" id="UP001221898">
    <property type="component" value="Unassembled WGS sequence"/>
</dbReference>
<dbReference type="PANTHER" id="PTHR46985:SF4">
    <property type="entry name" value="CASPASE RECRUITMENT DOMAIN-CONTAINING PROTEIN 8"/>
    <property type="match status" value="1"/>
</dbReference>
<keyword evidence="3" id="KW-0399">Innate immunity</keyword>
<dbReference type="PROSITE" id="PS51830">
    <property type="entry name" value="FIIND"/>
    <property type="match status" value="1"/>
</dbReference>
<sequence length="276" mass="31428">MATGSTGSPLSAMTNYNRVLSPAGFGGRRCDNCQTLMDITQWPLVEPSTFTENGIFSYRFKCRPGHYECSESGLRWVCEADVTLQYRYESWEEYKSLQHSLDFIEGGPLLDITVTAGQLTEIHLPHFICLGPGSWLRNKVKVFHVKESGVTLESVSEVTRFHVRILQPTFSPMGVVLKHINGFMQRIREFHLRVHSYLLLFHCPVKAYLTLHVYLIPNSQARIKAVEEIEKRVGSVRIYKPHEPKTSLKLKSIYNLRASCTVTITPKSLELKNGNP</sequence>
<dbReference type="EMBL" id="JAINUG010000464">
    <property type="protein sequence ID" value="KAJ8367602.1"/>
    <property type="molecule type" value="Genomic_DNA"/>
</dbReference>
<keyword evidence="2" id="KW-0963">Cytoplasm</keyword>
<feature type="non-terminal residue" evidence="6">
    <location>
        <position position="1"/>
    </location>
</feature>
<dbReference type="GO" id="GO:0005829">
    <property type="term" value="C:cytosol"/>
    <property type="evidence" value="ECO:0007669"/>
    <property type="project" value="UniProtKB-SubCell"/>
</dbReference>
<dbReference type="InterPro" id="IPR051249">
    <property type="entry name" value="NLRP_Inflammasome"/>
</dbReference>
<evidence type="ECO:0000256" key="4">
    <source>
        <dbReference type="ARBA" id="ARBA00022859"/>
    </source>
</evidence>
<evidence type="ECO:0000256" key="1">
    <source>
        <dbReference type="ARBA" id="ARBA00004514"/>
    </source>
</evidence>
<protein>
    <recommendedName>
        <fullName evidence="5">FIIND domain-containing protein</fullName>
    </recommendedName>
</protein>
<feature type="domain" description="FIIND" evidence="5">
    <location>
        <begin position="38"/>
        <end position="276"/>
    </location>
</feature>
<comment type="subcellular location">
    <subcellularLocation>
        <location evidence="1">Cytoplasm</location>
        <location evidence="1">Cytosol</location>
    </subcellularLocation>
</comment>
<dbReference type="GO" id="GO:0045087">
    <property type="term" value="P:innate immune response"/>
    <property type="evidence" value="ECO:0007669"/>
    <property type="project" value="UniProtKB-KW"/>
</dbReference>
<evidence type="ECO:0000256" key="2">
    <source>
        <dbReference type="ARBA" id="ARBA00022490"/>
    </source>
</evidence>
<evidence type="ECO:0000313" key="7">
    <source>
        <dbReference type="Proteomes" id="UP001221898"/>
    </source>
</evidence>
<dbReference type="PANTHER" id="PTHR46985">
    <property type="entry name" value="NACHT, LRR AND PYD DOMAINS-CONTAINING PROTEIN 1"/>
    <property type="match status" value="1"/>
</dbReference>
<evidence type="ECO:0000259" key="5">
    <source>
        <dbReference type="PROSITE" id="PS51830"/>
    </source>
</evidence>
<evidence type="ECO:0000313" key="6">
    <source>
        <dbReference type="EMBL" id="KAJ8367602.1"/>
    </source>
</evidence>
<keyword evidence="4" id="KW-0391">Immunity</keyword>
<name>A0AAD7R7K0_9TELE</name>
<dbReference type="AlphaFoldDB" id="A0AAD7R7K0"/>
<organism evidence="6 7">
    <name type="scientific">Aldrovandia affinis</name>
    <dbReference type="NCBI Taxonomy" id="143900"/>
    <lineage>
        <taxon>Eukaryota</taxon>
        <taxon>Metazoa</taxon>
        <taxon>Chordata</taxon>
        <taxon>Craniata</taxon>
        <taxon>Vertebrata</taxon>
        <taxon>Euteleostomi</taxon>
        <taxon>Actinopterygii</taxon>
        <taxon>Neopterygii</taxon>
        <taxon>Teleostei</taxon>
        <taxon>Notacanthiformes</taxon>
        <taxon>Halosauridae</taxon>
        <taxon>Aldrovandia</taxon>
    </lineage>
</organism>
<dbReference type="InterPro" id="IPR025307">
    <property type="entry name" value="FIIND_dom"/>
</dbReference>
<dbReference type="Pfam" id="PF23679">
    <property type="entry name" value="UPA-FIIND"/>
    <property type="match status" value="1"/>
</dbReference>
<proteinExistence type="predicted"/>
<keyword evidence="7" id="KW-1185">Reference proteome</keyword>
<evidence type="ECO:0000256" key="3">
    <source>
        <dbReference type="ARBA" id="ARBA00022588"/>
    </source>
</evidence>
<dbReference type="Pfam" id="PF13553">
    <property type="entry name" value="FIIND"/>
    <property type="match status" value="1"/>
</dbReference>
<reference evidence="6" key="1">
    <citation type="journal article" date="2023" name="Science">
        <title>Genome structures resolve the early diversification of teleost fishes.</title>
        <authorList>
            <person name="Parey E."/>
            <person name="Louis A."/>
            <person name="Montfort J."/>
            <person name="Bouchez O."/>
            <person name="Roques C."/>
            <person name="Iampietro C."/>
            <person name="Lluch J."/>
            <person name="Castinel A."/>
            <person name="Donnadieu C."/>
            <person name="Desvignes T."/>
            <person name="Floi Bucao C."/>
            <person name="Jouanno E."/>
            <person name="Wen M."/>
            <person name="Mejri S."/>
            <person name="Dirks R."/>
            <person name="Jansen H."/>
            <person name="Henkel C."/>
            <person name="Chen W.J."/>
            <person name="Zahm M."/>
            <person name="Cabau C."/>
            <person name="Klopp C."/>
            <person name="Thompson A.W."/>
            <person name="Robinson-Rechavi M."/>
            <person name="Braasch I."/>
            <person name="Lecointre G."/>
            <person name="Bobe J."/>
            <person name="Postlethwait J.H."/>
            <person name="Berthelot C."/>
            <person name="Roest Crollius H."/>
            <person name="Guiguen Y."/>
        </authorList>
    </citation>
    <scope>NUCLEOTIDE SEQUENCE</scope>
    <source>
        <strain evidence="6">NC1722</strain>
    </source>
</reference>
<accession>A0AAD7R7K0</accession>
<gene>
    <name evidence="6" type="ORF">AAFF_G00314280</name>
</gene>
<comment type="caution">
    <text evidence="6">The sequence shown here is derived from an EMBL/GenBank/DDBJ whole genome shotgun (WGS) entry which is preliminary data.</text>
</comment>